<dbReference type="InterPro" id="IPR036974">
    <property type="entry name" value="PUA_sf"/>
</dbReference>
<comment type="caution">
    <text evidence="6">The sequence shown here is derived from an EMBL/GenBank/DDBJ whole genome shotgun (WGS) entry which is preliminary data.</text>
</comment>
<feature type="domain" description="Dyskerin-like" evidence="5">
    <location>
        <begin position="67"/>
        <end position="125"/>
    </location>
</feature>
<dbReference type="GO" id="GO:0031429">
    <property type="term" value="C:box H/ACA snoRNP complex"/>
    <property type="evidence" value="ECO:0007669"/>
    <property type="project" value="TreeGrafter"/>
</dbReference>
<dbReference type="PANTHER" id="PTHR23127">
    <property type="entry name" value="CENTROMERE/MICROTUBULE BINDING PROTEIN CBF5"/>
    <property type="match status" value="1"/>
</dbReference>
<evidence type="ECO:0000256" key="3">
    <source>
        <dbReference type="SAM" id="MobiDB-lite"/>
    </source>
</evidence>
<evidence type="ECO:0000259" key="4">
    <source>
        <dbReference type="SMART" id="SM00359"/>
    </source>
</evidence>
<dbReference type="SMART" id="SM00359">
    <property type="entry name" value="PUA"/>
    <property type="match status" value="1"/>
</dbReference>
<dbReference type="GO" id="GO:0031120">
    <property type="term" value="P:snRNA pseudouridine synthesis"/>
    <property type="evidence" value="ECO:0007669"/>
    <property type="project" value="TreeGrafter"/>
</dbReference>
<feature type="compositionally biased region" description="Basic and acidic residues" evidence="3">
    <location>
        <begin position="505"/>
        <end position="517"/>
    </location>
</feature>
<feature type="compositionally biased region" description="Basic and acidic residues" evidence="3">
    <location>
        <begin position="18"/>
        <end position="28"/>
    </location>
</feature>
<evidence type="ECO:0000259" key="5">
    <source>
        <dbReference type="SMART" id="SM01136"/>
    </source>
</evidence>
<reference evidence="7" key="1">
    <citation type="journal article" date="2017" name="bioRxiv">
        <title>Comparative analysis of the genomes of Stylophora pistillata and Acropora digitifera provides evidence for extensive differences between species of corals.</title>
        <authorList>
            <person name="Voolstra C.R."/>
            <person name="Li Y."/>
            <person name="Liew Y.J."/>
            <person name="Baumgarten S."/>
            <person name="Zoccola D."/>
            <person name="Flot J.-F."/>
            <person name="Tambutte S."/>
            <person name="Allemand D."/>
            <person name="Aranda M."/>
        </authorList>
    </citation>
    <scope>NUCLEOTIDE SEQUENCE [LARGE SCALE GENOMIC DNA]</scope>
</reference>
<keyword evidence="2" id="KW-0413">Isomerase</keyword>
<evidence type="ECO:0000313" key="6">
    <source>
        <dbReference type="EMBL" id="PFX33998.1"/>
    </source>
</evidence>
<dbReference type="OrthoDB" id="10250002at2759"/>
<dbReference type="Gene3D" id="3.30.2350.10">
    <property type="entry name" value="Pseudouridine synthase"/>
    <property type="match status" value="1"/>
</dbReference>
<dbReference type="CDD" id="cd21148">
    <property type="entry name" value="PUA_Cbf5"/>
    <property type="match status" value="1"/>
</dbReference>
<feature type="compositionally biased region" description="Basic and acidic residues" evidence="3">
    <location>
        <begin position="529"/>
        <end position="541"/>
    </location>
</feature>
<dbReference type="InterPro" id="IPR002478">
    <property type="entry name" value="PUA"/>
</dbReference>
<keyword evidence="6" id="KW-0687">Ribonucleoprotein</keyword>
<name>A0A2B4SZM6_STYPI</name>
<dbReference type="PANTHER" id="PTHR23127:SF0">
    <property type="entry name" value="H_ACA RIBONUCLEOPROTEIN COMPLEX SUBUNIT DKC1"/>
    <property type="match status" value="1"/>
</dbReference>
<dbReference type="FunFam" id="3.30.2350.10:FF:000001">
    <property type="entry name" value="H/ACA ribonucleoprotein complex subunit CBF5"/>
    <property type="match status" value="1"/>
</dbReference>
<accession>A0A2B4SZM6</accession>
<sequence>MADNEVTPRKKQKKDKHRVREEDAGSAKKEKKVKSAVADLDSSNHLGETQHEEDFHLKPTSAAGVLDTSKWPLLLKNYDKLNVRTGHFTPLPNGCSPLKRELKDYVSSGFINLDKPANPSSHEVVAWIRRILRVEKTGHSGTLDPKVTGCLIVCIERATRLVKSQQGAGKEYVCIVRLHEAIENESELAKTIEMLTGALFQRPPLISAVKRQLRIRTIYESKLIEYDQERHLGVFWVSCEAGTYIRTLCVHIGLLMGIGAHMQELRRVRSGIQSENDNMATMHDVLDAQWMYDNYKDESYLRRCIKPLEALLTSHKRLVVKDSAVNAICYGAKLMIPGLLRYESGIEMNEEIVIMTTKGEAIALGIALMTTAVMAACDHGVVAKIKRVIMERDTYPRKWGLGPKALQKKQLIASGKLDKYGKPNESTPKEWMQSHPDISVDKTPLKDEQSASLLVTPKEELVPGAPVTPKEVEEGRKRKRDTEGSDEEKETLGKEKKKSKKDKKKSKEKESSDEEKKEKKKKKKKKKEKEKVKESDSDSSN</sequence>
<dbReference type="SUPFAM" id="SSF88697">
    <property type="entry name" value="PUA domain-like"/>
    <property type="match status" value="1"/>
</dbReference>
<feature type="compositionally biased region" description="Basic and acidic residues" evidence="3">
    <location>
        <begin position="438"/>
        <end position="449"/>
    </location>
</feature>
<dbReference type="InterPro" id="IPR004802">
    <property type="entry name" value="tRNA_PsdUridine_synth_B_fam"/>
</dbReference>
<dbReference type="Proteomes" id="UP000225706">
    <property type="component" value="Unassembled WGS sequence"/>
</dbReference>
<dbReference type="STRING" id="50429.A0A2B4SZM6"/>
<dbReference type="Pfam" id="PF16198">
    <property type="entry name" value="TruB_C_2"/>
    <property type="match status" value="1"/>
</dbReference>
<dbReference type="Pfam" id="PF01472">
    <property type="entry name" value="PUA"/>
    <property type="match status" value="1"/>
</dbReference>
<dbReference type="AlphaFoldDB" id="A0A2B4SZM6"/>
<dbReference type="InterPro" id="IPR004521">
    <property type="entry name" value="Uncharacterised_CHP00451"/>
</dbReference>
<dbReference type="CDD" id="cd02572">
    <property type="entry name" value="PseudoU_synth_hDyskerin"/>
    <property type="match status" value="1"/>
</dbReference>
<dbReference type="InterPro" id="IPR015947">
    <property type="entry name" value="PUA-like_sf"/>
</dbReference>
<dbReference type="SUPFAM" id="SSF55120">
    <property type="entry name" value="Pseudouridine synthase"/>
    <property type="match status" value="1"/>
</dbReference>
<dbReference type="InterPro" id="IPR002501">
    <property type="entry name" value="PsdUridine_synth_N"/>
</dbReference>
<dbReference type="Pfam" id="PF08068">
    <property type="entry name" value="DKCLD"/>
    <property type="match status" value="1"/>
</dbReference>
<protein>
    <submittedName>
        <fullName evidence="6">H/ACA ribonucleoprotein complex subunit 4</fullName>
    </submittedName>
</protein>
<dbReference type="Gene3D" id="2.30.130.10">
    <property type="entry name" value="PUA domain"/>
    <property type="match status" value="1"/>
</dbReference>
<evidence type="ECO:0000256" key="1">
    <source>
        <dbReference type="ARBA" id="ARBA00008999"/>
    </source>
</evidence>
<gene>
    <name evidence="6" type="primary">DKC1</name>
    <name evidence="6" type="ORF">AWC38_SpisGene1074</name>
</gene>
<organism evidence="6 7">
    <name type="scientific">Stylophora pistillata</name>
    <name type="common">Smooth cauliflower coral</name>
    <dbReference type="NCBI Taxonomy" id="50429"/>
    <lineage>
        <taxon>Eukaryota</taxon>
        <taxon>Metazoa</taxon>
        <taxon>Cnidaria</taxon>
        <taxon>Anthozoa</taxon>
        <taxon>Hexacorallia</taxon>
        <taxon>Scleractinia</taxon>
        <taxon>Astrocoeniina</taxon>
        <taxon>Pocilloporidae</taxon>
        <taxon>Stylophora</taxon>
    </lineage>
</organism>
<dbReference type="EMBL" id="LSMT01000007">
    <property type="protein sequence ID" value="PFX33998.1"/>
    <property type="molecule type" value="Genomic_DNA"/>
</dbReference>
<feature type="compositionally biased region" description="Basic residues" evidence="3">
    <location>
        <begin position="495"/>
        <end position="504"/>
    </location>
</feature>
<comment type="similarity">
    <text evidence="1">Belongs to the pseudouridine synthase TruB family.</text>
</comment>
<feature type="region of interest" description="Disordered" evidence="3">
    <location>
        <begin position="416"/>
        <end position="541"/>
    </location>
</feature>
<feature type="domain" description="PUA" evidence="4">
    <location>
        <begin position="316"/>
        <end position="390"/>
    </location>
</feature>
<dbReference type="GO" id="GO:0009982">
    <property type="term" value="F:pseudouridine synthase activity"/>
    <property type="evidence" value="ECO:0007669"/>
    <property type="project" value="InterPro"/>
</dbReference>
<dbReference type="InterPro" id="IPR012960">
    <property type="entry name" value="Dyskerin-like"/>
</dbReference>
<evidence type="ECO:0000256" key="2">
    <source>
        <dbReference type="ARBA" id="ARBA00023235"/>
    </source>
</evidence>
<feature type="region of interest" description="Disordered" evidence="3">
    <location>
        <begin position="1"/>
        <end position="53"/>
    </location>
</feature>
<dbReference type="GO" id="GO:0003723">
    <property type="term" value="F:RNA binding"/>
    <property type="evidence" value="ECO:0007669"/>
    <property type="project" value="InterPro"/>
</dbReference>
<dbReference type="InterPro" id="IPR020103">
    <property type="entry name" value="PsdUridine_synth_cat_dom_sf"/>
</dbReference>
<evidence type="ECO:0000313" key="7">
    <source>
        <dbReference type="Proteomes" id="UP000225706"/>
    </source>
</evidence>
<dbReference type="SMART" id="SM01136">
    <property type="entry name" value="DKCLD"/>
    <property type="match status" value="1"/>
</dbReference>
<dbReference type="Pfam" id="PF01509">
    <property type="entry name" value="TruB_N"/>
    <property type="match status" value="1"/>
</dbReference>
<dbReference type="PROSITE" id="PS50890">
    <property type="entry name" value="PUA"/>
    <property type="match status" value="1"/>
</dbReference>
<keyword evidence="7" id="KW-1185">Reference proteome</keyword>
<proteinExistence type="inferred from homology"/>
<feature type="compositionally biased region" description="Basic and acidic residues" evidence="3">
    <location>
        <begin position="470"/>
        <end position="483"/>
    </location>
</feature>
<feature type="compositionally biased region" description="Basic residues" evidence="3">
    <location>
        <begin position="518"/>
        <end position="528"/>
    </location>
</feature>
<dbReference type="NCBIfam" id="TIGR00425">
    <property type="entry name" value="CBF5"/>
    <property type="match status" value="1"/>
</dbReference>
<dbReference type="NCBIfam" id="TIGR00451">
    <property type="entry name" value="unchar_dom_2"/>
    <property type="match status" value="1"/>
</dbReference>
<dbReference type="InterPro" id="IPR032819">
    <property type="entry name" value="TruB_C"/>
</dbReference>
<dbReference type="GO" id="GO:0031118">
    <property type="term" value="P:rRNA pseudouridine synthesis"/>
    <property type="evidence" value="ECO:0007669"/>
    <property type="project" value="TreeGrafter"/>
</dbReference>
<dbReference type="GO" id="GO:1990481">
    <property type="term" value="P:mRNA pseudouridine synthesis"/>
    <property type="evidence" value="ECO:0007669"/>
    <property type="project" value="TreeGrafter"/>
</dbReference>
<dbReference type="NCBIfam" id="NF003280">
    <property type="entry name" value="PRK04270.1"/>
    <property type="match status" value="1"/>
</dbReference>
<dbReference type="GO" id="GO:0000495">
    <property type="term" value="P:box H/ACA sno(s)RNA 3'-end processing"/>
    <property type="evidence" value="ECO:0007669"/>
    <property type="project" value="TreeGrafter"/>
</dbReference>